<feature type="transmembrane region" description="Helical" evidence="1">
    <location>
        <begin position="17"/>
        <end position="42"/>
    </location>
</feature>
<keyword evidence="3" id="KW-1185">Reference proteome</keyword>
<dbReference type="RefSeq" id="WP_248647039.1">
    <property type="nucleotide sequence ID" value="NZ_CP096574.1"/>
</dbReference>
<keyword evidence="1" id="KW-0472">Membrane</keyword>
<dbReference type="EMBL" id="CP096574">
    <property type="protein sequence ID" value="UPU37435.1"/>
    <property type="molecule type" value="Genomic_DNA"/>
</dbReference>
<organism evidence="2 3">
    <name type="scientific">Geomonas paludis</name>
    <dbReference type="NCBI Taxonomy" id="2740185"/>
    <lineage>
        <taxon>Bacteria</taxon>
        <taxon>Pseudomonadati</taxon>
        <taxon>Thermodesulfobacteriota</taxon>
        <taxon>Desulfuromonadia</taxon>
        <taxon>Geobacterales</taxon>
        <taxon>Geobacteraceae</taxon>
        <taxon>Geomonas</taxon>
    </lineage>
</organism>
<reference evidence="2" key="1">
    <citation type="submission" date="2022-04" db="EMBL/GenBank/DDBJ databases">
        <authorList>
            <person name="Liu G."/>
        </authorList>
    </citation>
    <scope>NUCLEOTIDE SEQUENCE</scope>
    <source>
        <strain evidence="2">RG22</strain>
    </source>
</reference>
<sequence length="195" mass="21691">MFGYEFTHTLNLDKDQIYWLFSSSSQSIAAFIALLLTGYAFVVNVMDNLEARDETLAEVHSELKITYYDTLKALAVVGGLTIVGSLGMLLANYYCNWVRSVLLFPTIIGIVLTIFIGVLFIIKIVDPKKYSKKAVSLLKEEEKGINTKGRSVSTGEFMEAFITVERLVRDLFAKHGQQGDVPEILRNSKAAGGRP</sequence>
<evidence type="ECO:0000256" key="1">
    <source>
        <dbReference type="SAM" id="Phobius"/>
    </source>
</evidence>
<accession>A0ABY4LKA2</accession>
<dbReference type="Proteomes" id="UP000831485">
    <property type="component" value="Chromosome"/>
</dbReference>
<keyword evidence="1" id="KW-1133">Transmembrane helix</keyword>
<protein>
    <recommendedName>
        <fullName evidence="4">MotA/TolQ/ExbB proton channel domain-containing protein</fullName>
    </recommendedName>
</protein>
<keyword evidence="1" id="KW-0812">Transmembrane</keyword>
<gene>
    <name evidence="2" type="ORF">M1B72_06935</name>
</gene>
<evidence type="ECO:0000313" key="2">
    <source>
        <dbReference type="EMBL" id="UPU37435.1"/>
    </source>
</evidence>
<feature type="transmembrane region" description="Helical" evidence="1">
    <location>
        <begin position="73"/>
        <end position="94"/>
    </location>
</feature>
<evidence type="ECO:0008006" key="4">
    <source>
        <dbReference type="Google" id="ProtNLM"/>
    </source>
</evidence>
<proteinExistence type="predicted"/>
<name>A0ABY4LKA2_9BACT</name>
<feature type="transmembrane region" description="Helical" evidence="1">
    <location>
        <begin position="100"/>
        <end position="122"/>
    </location>
</feature>
<evidence type="ECO:0000313" key="3">
    <source>
        <dbReference type="Proteomes" id="UP000831485"/>
    </source>
</evidence>